<dbReference type="VEuPathDB" id="TriTrypDB:TM35_000051120"/>
<evidence type="ECO:0000313" key="1">
    <source>
        <dbReference type="EMBL" id="ORC91516.1"/>
    </source>
</evidence>
<protein>
    <submittedName>
        <fullName evidence="1">Rab1 small GTP-binding protein</fullName>
    </submittedName>
</protein>
<reference evidence="1 2" key="1">
    <citation type="submission" date="2017-03" db="EMBL/GenBank/DDBJ databases">
        <title>An alternative strategy for trypanosome survival in the mammalian bloodstream revealed through genome and transcriptome analysis of the ubiquitous bovine parasite Trypanosoma (Megatrypanum) theileri.</title>
        <authorList>
            <person name="Kelly S."/>
            <person name="Ivens A."/>
            <person name="Mott A."/>
            <person name="O'Neill E."/>
            <person name="Emms D."/>
            <person name="Macleod O."/>
            <person name="Voorheis P."/>
            <person name="Matthews J."/>
            <person name="Matthews K."/>
            <person name="Carrington M."/>
        </authorList>
    </citation>
    <scope>NUCLEOTIDE SEQUENCE [LARGE SCALE GENOMIC DNA]</scope>
    <source>
        <strain evidence="1">Edinburgh</strain>
    </source>
</reference>
<comment type="caution">
    <text evidence="1">The sequence shown here is derived from an EMBL/GenBank/DDBJ whole genome shotgun (WGS) entry which is preliminary data.</text>
</comment>
<proteinExistence type="predicted"/>
<dbReference type="EMBL" id="NBCO01000005">
    <property type="protein sequence ID" value="ORC91516.1"/>
    <property type="molecule type" value="Genomic_DNA"/>
</dbReference>
<gene>
    <name evidence="1" type="ORF">TM35_000051120</name>
</gene>
<organism evidence="1 2">
    <name type="scientific">Trypanosoma theileri</name>
    <dbReference type="NCBI Taxonomy" id="67003"/>
    <lineage>
        <taxon>Eukaryota</taxon>
        <taxon>Discoba</taxon>
        <taxon>Euglenozoa</taxon>
        <taxon>Kinetoplastea</taxon>
        <taxon>Metakinetoplastina</taxon>
        <taxon>Trypanosomatida</taxon>
        <taxon>Trypanosomatidae</taxon>
        <taxon>Trypanosoma</taxon>
    </lineage>
</organism>
<dbReference type="GeneID" id="39982547"/>
<evidence type="ECO:0000313" key="2">
    <source>
        <dbReference type="Proteomes" id="UP000192257"/>
    </source>
</evidence>
<sequence>LGRNNKQVRAIDIIDVNDLGKWATASWTLPEPVTQGLCAPFKGHNIIHRSHRTRVATKEEEERLPLQQVDVGTLSIKWIRERMNNKAKKRWDEVWGIMQTPTPTVMDRES</sequence>
<dbReference type="RefSeq" id="XP_028885582.1">
    <property type="nucleotide sequence ID" value="XM_029022767.1"/>
</dbReference>
<dbReference type="AlphaFoldDB" id="A0A1X0P3J6"/>
<dbReference type="OrthoDB" id="10612829at2759"/>
<feature type="non-terminal residue" evidence="1">
    <location>
        <position position="110"/>
    </location>
</feature>
<dbReference type="Proteomes" id="UP000192257">
    <property type="component" value="Unassembled WGS sequence"/>
</dbReference>
<feature type="non-terminal residue" evidence="1">
    <location>
        <position position="1"/>
    </location>
</feature>
<name>A0A1X0P3J6_9TRYP</name>
<accession>A0A1X0P3J6</accession>
<keyword evidence="2" id="KW-1185">Reference proteome</keyword>